<organism evidence="6">
    <name type="scientific">Castor canadensis</name>
    <name type="common">American beaver</name>
    <dbReference type="NCBI Taxonomy" id="51338"/>
    <lineage>
        <taxon>Eukaryota</taxon>
        <taxon>Metazoa</taxon>
        <taxon>Chordata</taxon>
        <taxon>Craniata</taxon>
        <taxon>Vertebrata</taxon>
        <taxon>Euteleostomi</taxon>
        <taxon>Mammalia</taxon>
        <taxon>Eutheria</taxon>
        <taxon>Euarchontoglires</taxon>
        <taxon>Glires</taxon>
        <taxon>Rodentia</taxon>
        <taxon>Castorimorpha</taxon>
        <taxon>Castoridae</taxon>
        <taxon>Castor</taxon>
    </lineage>
</organism>
<reference evidence="6" key="1">
    <citation type="submission" date="2023-09" db="UniProtKB">
        <authorList>
            <consortium name="Ensembl"/>
        </authorList>
    </citation>
    <scope>IDENTIFICATION</scope>
</reference>
<dbReference type="GO" id="GO:0005886">
    <property type="term" value="C:plasma membrane"/>
    <property type="evidence" value="ECO:0007669"/>
    <property type="project" value="TreeGrafter"/>
</dbReference>
<dbReference type="InterPro" id="IPR036179">
    <property type="entry name" value="Ig-like_dom_sf"/>
</dbReference>
<dbReference type="Ensembl" id="ENSCCNT00000019296.1">
    <property type="protein sequence ID" value="ENSCCNP00000014734.1"/>
    <property type="gene ID" value="ENSCCNG00000015207.1"/>
</dbReference>
<evidence type="ECO:0000313" key="6">
    <source>
        <dbReference type="Ensembl" id="ENSCCNP00000014734.1"/>
    </source>
</evidence>
<keyword evidence="2" id="KW-0391">Immunity</keyword>
<evidence type="ECO:0000256" key="1">
    <source>
        <dbReference type="ARBA" id="ARBA00022729"/>
    </source>
</evidence>
<dbReference type="SUPFAM" id="SSF48726">
    <property type="entry name" value="Immunoglobulin"/>
    <property type="match status" value="1"/>
</dbReference>
<name>A0A8C0WTE8_CASCN</name>
<keyword evidence="3" id="KW-1064">Adaptive immunity</keyword>
<dbReference type="PANTHER" id="PTHR23268">
    <property type="entry name" value="T-CELL RECEPTOR BETA CHAIN"/>
    <property type="match status" value="1"/>
</dbReference>
<dbReference type="PANTHER" id="PTHR23268:SF28">
    <property type="entry name" value="T CELL RECEPTOR BETA VARIABLE 19"/>
    <property type="match status" value="1"/>
</dbReference>
<dbReference type="GO" id="GO:0007166">
    <property type="term" value="P:cell surface receptor signaling pathway"/>
    <property type="evidence" value="ECO:0007669"/>
    <property type="project" value="TreeGrafter"/>
</dbReference>
<dbReference type="Gene3D" id="2.60.40.10">
    <property type="entry name" value="Immunoglobulins"/>
    <property type="match status" value="1"/>
</dbReference>
<protein>
    <recommendedName>
        <fullName evidence="5">Immunoglobulin V-set domain-containing protein</fullName>
    </recommendedName>
</protein>
<dbReference type="InterPro" id="IPR050413">
    <property type="entry name" value="TCR_beta_variable"/>
</dbReference>
<dbReference type="Pfam" id="PF07686">
    <property type="entry name" value="V-set"/>
    <property type="match status" value="1"/>
</dbReference>
<dbReference type="InterPro" id="IPR013106">
    <property type="entry name" value="Ig_V-set"/>
</dbReference>
<dbReference type="InterPro" id="IPR013783">
    <property type="entry name" value="Ig-like_fold"/>
</dbReference>
<keyword evidence="1" id="KW-0732">Signal</keyword>
<dbReference type="GO" id="GO:0002250">
    <property type="term" value="P:adaptive immune response"/>
    <property type="evidence" value="ECO:0007669"/>
    <property type="project" value="UniProtKB-KW"/>
</dbReference>
<evidence type="ECO:0000256" key="2">
    <source>
        <dbReference type="ARBA" id="ARBA00022859"/>
    </source>
</evidence>
<evidence type="ECO:0000256" key="3">
    <source>
        <dbReference type="ARBA" id="ARBA00023130"/>
    </source>
</evidence>
<proteinExistence type="predicted"/>
<evidence type="ECO:0000259" key="5">
    <source>
        <dbReference type="Pfam" id="PF07686"/>
    </source>
</evidence>
<feature type="domain" description="Immunoglobulin V-set" evidence="5">
    <location>
        <begin position="44"/>
        <end position="125"/>
    </location>
</feature>
<sequence length="148" mass="16683">MQVCVFISLPAAWYSFWRTPSSFFFFPGTIDGGVTQTPKFMIREKAHGVTLECEQNLDHDAMYWYQQDPGQGLRLIYYSQIVNDVQKGDLAEGYSASQEKKPLFLLTVTLAQKNQTALYLCASSMAQWSTTTSSLCINVFQSLFPPPG</sequence>
<keyword evidence="4" id="KW-0393">Immunoglobulin domain</keyword>
<accession>A0A8C0WTE8</accession>
<dbReference type="AlphaFoldDB" id="A0A8C0WTE8"/>
<evidence type="ECO:0000256" key="4">
    <source>
        <dbReference type="ARBA" id="ARBA00023319"/>
    </source>
</evidence>